<dbReference type="NCBIfam" id="TIGR00369">
    <property type="entry name" value="unchar_dom_1"/>
    <property type="match status" value="1"/>
</dbReference>
<keyword evidence="5" id="KW-1185">Reference proteome</keyword>
<sequence length="145" mass="14858">MADPQIGPPAEGQFLPVDASGASELVGYRSVVAAPGGEGGSCSLEVGPQHLNRLGVLHGGFVSMLLDNGCGVALREATGDMDVSAVTVTLSVNFIAGATAGQRVSATGRVTGGGRSLKFLEAELRDETGRLLATGSAIFRMMRRR</sequence>
<dbReference type="Gene3D" id="3.10.129.10">
    <property type="entry name" value="Hotdog Thioesterase"/>
    <property type="match status" value="1"/>
</dbReference>
<name>A0AAD3RTE9_9RHOB</name>
<evidence type="ECO:0000256" key="2">
    <source>
        <dbReference type="ARBA" id="ARBA00022801"/>
    </source>
</evidence>
<dbReference type="Proteomes" id="UP001143349">
    <property type="component" value="Unassembled WGS sequence"/>
</dbReference>
<dbReference type="PANTHER" id="PTHR21660:SF1">
    <property type="entry name" value="ACYL-COENZYME A THIOESTERASE 13"/>
    <property type="match status" value="1"/>
</dbReference>
<gene>
    <name evidence="4" type="ORF">GCM10017635_19240</name>
</gene>
<dbReference type="GO" id="GO:0047617">
    <property type="term" value="F:fatty acyl-CoA hydrolase activity"/>
    <property type="evidence" value="ECO:0007669"/>
    <property type="project" value="InterPro"/>
</dbReference>
<proteinExistence type="inferred from homology"/>
<dbReference type="InterPro" id="IPR039298">
    <property type="entry name" value="ACOT13"/>
</dbReference>
<feature type="domain" description="Thioesterase" evidence="3">
    <location>
        <begin position="55"/>
        <end position="132"/>
    </location>
</feature>
<evidence type="ECO:0000313" key="5">
    <source>
        <dbReference type="Proteomes" id="UP001143349"/>
    </source>
</evidence>
<dbReference type="PANTHER" id="PTHR21660">
    <property type="entry name" value="THIOESTERASE SUPERFAMILY MEMBER-RELATED"/>
    <property type="match status" value="1"/>
</dbReference>
<dbReference type="InterPro" id="IPR003736">
    <property type="entry name" value="PAAI_dom"/>
</dbReference>
<organism evidence="4 5">
    <name type="scientific">Paracoccus kondratievae</name>
    <dbReference type="NCBI Taxonomy" id="135740"/>
    <lineage>
        <taxon>Bacteria</taxon>
        <taxon>Pseudomonadati</taxon>
        <taxon>Pseudomonadota</taxon>
        <taxon>Alphaproteobacteria</taxon>
        <taxon>Rhodobacterales</taxon>
        <taxon>Paracoccaceae</taxon>
        <taxon>Paracoccus</taxon>
    </lineage>
</organism>
<dbReference type="AlphaFoldDB" id="A0AAD3RTE9"/>
<keyword evidence="2" id="KW-0378">Hydrolase</keyword>
<dbReference type="EMBL" id="BSFH01000028">
    <property type="protein sequence ID" value="GLK64453.1"/>
    <property type="molecule type" value="Genomic_DNA"/>
</dbReference>
<dbReference type="CDD" id="cd03443">
    <property type="entry name" value="PaaI_thioesterase"/>
    <property type="match status" value="1"/>
</dbReference>
<comment type="similarity">
    <text evidence="1">Belongs to the thioesterase PaaI family.</text>
</comment>
<comment type="caution">
    <text evidence="4">The sequence shown here is derived from an EMBL/GenBank/DDBJ whole genome shotgun (WGS) entry which is preliminary data.</text>
</comment>
<reference evidence="4" key="2">
    <citation type="submission" date="2023-01" db="EMBL/GenBank/DDBJ databases">
        <authorList>
            <person name="Sun Q."/>
            <person name="Evtushenko L."/>
        </authorList>
    </citation>
    <scope>NUCLEOTIDE SEQUENCE</scope>
    <source>
        <strain evidence="4">VKM B-2222</strain>
    </source>
</reference>
<evidence type="ECO:0000313" key="4">
    <source>
        <dbReference type="EMBL" id="GLK64453.1"/>
    </source>
</evidence>
<dbReference type="InterPro" id="IPR029069">
    <property type="entry name" value="HotDog_dom_sf"/>
</dbReference>
<evidence type="ECO:0000259" key="3">
    <source>
        <dbReference type="Pfam" id="PF03061"/>
    </source>
</evidence>
<protein>
    <recommendedName>
        <fullName evidence="3">Thioesterase domain-containing protein</fullName>
    </recommendedName>
</protein>
<accession>A0AAD3RTE9</accession>
<dbReference type="InterPro" id="IPR006683">
    <property type="entry name" value="Thioestr_dom"/>
</dbReference>
<dbReference type="Pfam" id="PF03061">
    <property type="entry name" value="4HBT"/>
    <property type="match status" value="1"/>
</dbReference>
<dbReference type="RefSeq" id="WP_010399526.1">
    <property type="nucleotide sequence ID" value="NZ_BSFH01000028.1"/>
</dbReference>
<reference evidence="4" key="1">
    <citation type="journal article" date="2014" name="Int. J. Syst. Evol. Microbiol.">
        <title>Complete genome sequence of Corynebacterium casei LMG S-19264T (=DSM 44701T), isolated from a smear-ripened cheese.</title>
        <authorList>
            <consortium name="US DOE Joint Genome Institute (JGI-PGF)"/>
            <person name="Walter F."/>
            <person name="Albersmeier A."/>
            <person name="Kalinowski J."/>
            <person name="Ruckert C."/>
        </authorList>
    </citation>
    <scope>NUCLEOTIDE SEQUENCE</scope>
    <source>
        <strain evidence="4">VKM B-2222</strain>
    </source>
</reference>
<evidence type="ECO:0000256" key="1">
    <source>
        <dbReference type="ARBA" id="ARBA00008324"/>
    </source>
</evidence>
<dbReference type="SUPFAM" id="SSF54637">
    <property type="entry name" value="Thioesterase/thiol ester dehydrase-isomerase"/>
    <property type="match status" value="1"/>
</dbReference>